<protein>
    <submittedName>
        <fullName evidence="3">Uncharacterized protein</fullName>
    </submittedName>
</protein>
<name>A0A1K1NSX7_RUMFL</name>
<dbReference type="RefSeq" id="WP_072300485.1">
    <property type="nucleotide sequence ID" value="NZ_FPIP01000005.1"/>
</dbReference>
<evidence type="ECO:0000313" key="4">
    <source>
        <dbReference type="Proteomes" id="UP000183461"/>
    </source>
</evidence>
<feature type="compositionally biased region" description="Polar residues" evidence="1">
    <location>
        <begin position="63"/>
        <end position="82"/>
    </location>
</feature>
<dbReference type="EMBL" id="FPIP01000005">
    <property type="protein sequence ID" value="SFW38618.1"/>
    <property type="molecule type" value="Genomic_DNA"/>
</dbReference>
<feature type="region of interest" description="Disordered" evidence="1">
    <location>
        <begin position="122"/>
        <end position="141"/>
    </location>
</feature>
<reference evidence="3 4" key="1">
    <citation type="submission" date="2016-11" db="EMBL/GenBank/DDBJ databases">
        <authorList>
            <person name="Jaros S."/>
            <person name="Januszkiewicz K."/>
            <person name="Wedrychowicz H."/>
        </authorList>
    </citation>
    <scope>NUCLEOTIDE SEQUENCE [LARGE SCALE GENOMIC DNA]</scope>
    <source>
        <strain evidence="3 4">YL228</strain>
    </source>
</reference>
<feature type="region of interest" description="Disordered" evidence="1">
    <location>
        <begin position="63"/>
        <end position="87"/>
    </location>
</feature>
<keyword evidence="2" id="KW-0812">Transmembrane</keyword>
<accession>A0A1K1NSX7</accession>
<sequence length="514" mass="56288">MKDYKDVARSVFRRRDEYLKEKKRKREVFIKRSAVALSCCLMMLVGFNIWRTDSLKTIAPSPDKSQFNVTEANTTAPPTTDENGNTGIPVTTTTAVVTANNGEAAVQNGTTVTTVSGENAPAVTTTHKKNSGSSTVEPPLPTTFSFMEVTAARRTTVVTTTTHRSTTENSRTSARTTTARTTTRSKLTTTTARTTRTTTTTRLNTTSVSYSTTRVYTTSSAAYSTTRIYTTSSAVYSTTRIYTTSSAVYSTTRAYTTKIPDTTVVTTTKTSDSPSPVATESVPYYTTTSTTTTTIATTVTTTSITGFRYNGNYYRTTGSTISRYDLGTSIAAERDDATGLNLVFYKYGDIDLDFMCVAVIYGQNTGYIGVNEVWNPDTLGDILNGANAEKTMKAASLYDYNDKRFYVFSDQKSAFELLRDYSDRPAQIAGLSNGAQRFMLQNAGEEPPALDTSNKLGSIHIVTSGLADDGNYLHFGYIHITDDGKLEVDLFYLKYTIDIGKDNAEELVNKLKTL</sequence>
<evidence type="ECO:0000256" key="2">
    <source>
        <dbReference type="SAM" id="Phobius"/>
    </source>
</evidence>
<dbReference type="Proteomes" id="UP000183461">
    <property type="component" value="Unassembled WGS sequence"/>
</dbReference>
<keyword evidence="2" id="KW-0472">Membrane</keyword>
<feature type="region of interest" description="Disordered" evidence="1">
    <location>
        <begin position="157"/>
        <end position="195"/>
    </location>
</feature>
<evidence type="ECO:0000313" key="3">
    <source>
        <dbReference type="EMBL" id="SFW38618.1"/>
    </source>
</evidence>
<keyword evidence="2" id="KW-1133">Transmembrane helix</keyword>
<proteinExistence type="predicted"/>
<feature type="compositionally biased region" description="Polar residues" evidence="1">
    <location>
        <begin position="122"/>
        <end position="136"/>
    </location>
</feature>
<gene>
    <name evidence="3" type="ORF">SAMN02910280_2255</name>
</gene>
<dbReference type="AlphaFoldDB" id="A0A1K1NSX7"/>
<organism evidence="3 4">
    <name type="scientific">Ruminococcus flavefaciens</name>
    <dbReference type="NCBI Taxonomy" id="1265"/>
    <lineage>
        <taxon>Bacteria</taxon>
        <taxon>Bacillati</taxon>
        <taxon>Bacillota</taxon>
        <taxon>Clostridia</taxon>
        <taxon>Eubacteriales</taxon>
        <taxon>Oscillospiraceae</taxon>
        <taxon>Ruminococcus</taxon>
    </lineage>
</organism>
<feature type="transmembrane region" description="Helical" evidence="2">
    <location>
        <begin position="29"/>
        <end position="50"/>
    </location>
</feature>
<evidence type="ECO:0000256" key="1">
    <source>
        <dbReference type="SAM" id="MobiDB-lite"/>
    </source>
</evidence>